<comment type="caution">
    <text evidence="1">The sequence shown here is derived from an EMBL/GenBank/DDBJ whole genome shotgun (WGS) entry which is preliminary data.</text>
</comment>
<dbReference type="Proteomes" id="UP000612329">
    <property type="component" value="Unassembled WGS sequence"/>
</dbReference>
<protein>
    <submittedName>
        <fullName evidence="1">Uncharacterized protein</fullName>
    </submittedName>
</protein>
<evidence type="ECO:0000313" key="2">
    <source>
        <dbReference type="Proteomes" id="UP000612329"/>
    </source>
</evidence>
<dbReference type="EMBL" id="BMNR01000005">
    <property type="protein sequence ID" value="GGK27757.1"/>
    <property type="molecule type" value="Genomic_DNA"/>
</dbReference>
<reference evidence="1" key="1">
    <citation type="journal article" date="2014" name="Int. J. Syst. Evol. Microbiol.">
        <title>Complete genome sequence of Corynebacterium casei LMG S-19264T (=DSM 44701T), isolated from a smear-ripened cheese.</title>
        <authorList>
            <consortium name="US DOE Joint Genome Institute (JGI-PGF)"/>
            <person name="Walter F."/>
            <person name="Albersmeier A."/>
            <person name="Kalinowski J."/>
            <person name="Ruckert C."/>
        </authorList>
    </citation>
    <scope>NUCLEOTIDE SEQUENCE</scope>
    <source>
        <strain evidence="1">JCM 12862</strain>
    </source>
</reference>
<accession>A0A8J3FKD4</accession>
<proteinExistence type="predicted"/>
<keyword evidence="2" id="KW-1185">Reference proteome</keyword>
<evidence type="ECO:0000313" key="1">
    <source>
        <dbReference type="EMBL" id="GGK27757.1"/>
    </source>
</evidence>
<reference evidence="1" key="2">
    <citation type="submission" date="2020-09" db="EMBL/GenBank/DDBJ databases">
        <authorList>
            <person name="Sun Q."/>
            <person name="Ohkuma M."/>
        </authorList>
    </citation>
    <scope>NUCLEOTIDE SEQUENCE</scope>
    <source>
        <strain evidence="1">JCM 12862</strain>
    </source>
</reference>
<name>A0A8J3FKD4_9FLAO</name>
<gene>
    <name evidence="1" type="ORF">GCM10007962_22520</name>
</gene>
<dbReference type="AlphaFoldDB" id="A0A8J3FKD4"/>
<organism evidence="1 2">
    <name type="scientific">Yeosuana aromativorans</name>
    <dbReference type="NCBI Taxonomy" id="288019"/>
    <lineage>
        <taxon>Bacteria</taxon>
        <taxon>Pseudomonadati</taxon>
        <taxon>Bacteroidota</taxon>
        <taxon>Flavobacteriia</taxon>
        <taxon>Flavobacteriales</taxon>
        <taxon>Flavobacteriaceae</taxon>
        <taxon>Yeosuana</taxon>
    </lineage>
</organism>
<sequence>MNVLNLIKNKFLVLLILKSLYKIFIKNFKLTIYNKDTIEMKNVAYKPLLKLGIS</sequence>